<dbReference type="InterPro" id="IPR017452">
    <property type="entry name" value="GPCR_Rhodpsn_7TM"/>
</dbReference>
<evidence type="ECO:0000259" key="7">
    <source>
        <dbReference type="PROSITE" id="PS50262"/>
    </source>
</evidence>
<dbReference type="InterPro" id="IPR051119">
    <property type="entry name" value="Nematode_SR-like"/>
</dbReference>
<evidence type="ECO:0000256" key="4">
    <source>
        <dbReference type="ARBA" id="ARBA00022989"/>
    </source>
</evidence>
<evidence type="ECO:0000313" key="9">
    <source>
        <dbReference type="WBParaSite" id="SVE_1217800.1"/>
    </source>
</evidence>
<proteinExistence type="inferred from homology"/>
<dbReference type="Pfam" id="PF02118">
    <property type="entry name" value="Srg"/>
    <property type="match status" value="1"/>
</dbReference>
<feature type="transmembrane region" description="Helical" evidence="6">
    <location>
        <begin position="32"/>
        <end position="52"/>
    </location>
</feature>
<evidence type="ECO:0000256" key="2">
    <source>
        <dbReference type="ARBA" id="ARBA00005692"/>
    </source>
</evidence>
<accession>A0A0K0FQW5</accession>
<evidence type="ECO:0000313" key="8">
    <source>
        <dbReference type="Proteomes" id="UP000035680"/>
    </source>
</evidence>
<feature type="domain" description="G-protein coupled receptors family 1 profile" evidence="7">
    <location>
        <begin position="1"/>
        <end position="143"/>
    </location>
</feature>
<dbReference type="GO" id="GO:0016020">
    <property type="term" value="C:membrane"/>
    <property type="evidence" value="ECO:0007669"/>
    <property type="project" value="UniProtKB-SubCell"/>
</dbReference>
<protein>
    <recommendedName>
        <fullName evidence="6">Serpentine receptor class gamma</fullName>
    </recommendedName>
</protein>
<evidence type="ECO:0000256" key="6">
    <source>
        <dbReference type="RuleBase" id="RU280813"/>
    </source>
</evidence>
<dbReference type="AlphaFoldDB" id="A0A0K0FQW5"/>
<feature type="transmembrane region" description="Helical" evidence="6">
    <location>
        <begin position="118"/>
        <end position="139"/>
    </location>
</feature>
<dbReference type="Gene3D" id="1.20.1070.10">
    <property type="entry name" value="Rhodopsin 7-helix transmembrane proteins"/>
    <property type="match status" value="1"/>
</dbReference>
<reference evidence="8" key="1">
    <citation type="submission" date="2014-07" db="EMBL/GenBank/DDBJ databases">
        <authorList>
            <person name="Martin A.A"/>
            <person name="De Silva N."/>
        </authorList>
    </citation>
    <scope>NUCLEOTIDE SEQUENCE</scope>
</reference>
<evidence type="ECO:0000256" key="1">
    <source>
        <dbReference type="ARBA" id="ARBA00004141"/>
    </source>
</evidence>
<evidence type="ECO:0000256" key="5">
    <source>
        <dbReference type="ARBA" id="ARBA00023136"/>
    </source>
</evidence>
<feature type="transmembrane region" description="Helical" evidence="6">
    <location>
        <begin position="151"/>
        <end position="177"/>
    </location>
</feature>
<keyword evidence="4 6" id="KW-1133">Transmembrane helix</keyword>
<dbReference type="WBParaSite" id="SVE_1217800.1">
    <property type="protein sequence ID" value="SVE_1217800.1"/>
    <property type="gene ID" value="SVE_1217800"/>
</dbReference>
<comment type="caution">
    <text evidence="6">Lacks conserved residue(s) required for the propagation of feature annotation.</text>
</comment>
<dbReference type="SUPFAM" id="SSF81321">
    <property type="entry name" value="Family A G protein-coupled receptor-like"/>
    <property type="match status" value="1"/>
</dbReference>
<dbReference type="PANTHER" id="PTHR31627">
    <property type="entry name" value="SERPENTINE RECEPTOR CLASS GAMMA-RELATED"/>
    <property type="match status" value="1"/>
</dbReference>
<comment type="similarity">
    <text evidence="2 6">Belongs to the nematode receptor-like protein srg family.</text>
</comment>
<feature type="transmembrane region" description="Helical" evidence="6">
    <location>
        <begin position="75"/>
        <end position="98"/>
    </location>
</feature>
<dbReference type="CDD" id="cd00637">
    <property type="entry name" value="7tm_classA_rhodopsin-like"/>
    <property type="match status" value="1"/>
</dbReference>
<keyword evidence="5 6" id="KW-0472">Membrane</keyword>
<name>A0A0K0FQW5_STRVS</name>
<dbReference type="PROSITE" id="PS50262">
    <property type="entry name" value="G_PROTEIN_RECEP_F1_2"/>
    <property type="match status" value="1"/>
</dbReference>
<dbReference type="InterPro" id="IPR000609">
    <property type="entry name" value="7TM_GPCR_serpentine_rcpt_Srg"/>
</dbReference>
<reference evidence="9" key="2">
    <citation type="submission" date="2015-08" db="UniProtKB">
        <authorList>
            <consortium name="WormBaseParasite"/>
        </authorList>
    </citation>
    <scope>IDENTIFICATION</scope>
</reference>
<comment type="subcellular location">
    <subcellularLocation>
        <location evidence="1">Membrane</location>
        <topology evidence="1">Multi-pass membrane protein</topology>
    </subcellularLocation>
</comment>
<keyword evidence="8" id="KW-1185">Reference proteome</keyword>
<dbReference type="PANTHER" id="PTHR31627:SF42">
    <property type="entry name" value="G_PROTEIN_RECEP_F1_2 DOMAIN-CONTAINING PROTEIN-RELATED"/>
    <property type="match status" value="1"/>
</dbReference>
<dbReference type="GO" id="GO:0004888">
    <property type="term" value="F:transmembrane signaling receptor activity"/>
    <property type="evidence" value="ECO:0007669"/>
    <property type="project" value="InterPro"/>
</dbReference>
<dbReference type="Proteomes" id="UP000035680">
    <property type="component" value="Unassembled WGS sequence"/>
</dbReference>
<dbReference type="GO" id="GO:0007606">
    <property type="term" value="P:sensory perception of chemical stimulus"/>
    <property type="evidence" value="ECO:0007669"/>
    <property type="project" value="UniProtKB-UniRule"/>
</dbReference>
<sequence length="208" mass="24587">MFLITLLTSVNRYIAVKYPLLYEHYFSKSKTIVILLTFIILSTIVGLGNIFFNPEFIELDVFDHFVPYFKSKNVIYYQLFYQILLFGIISISTCTFNVMAILTLKKHNKTGNKYKKELYYIIYSIFIFITLFIVEAYFICKFISLKNKFKLFANISYFLHIVAFDLTTLGDFYFLIYSSSELRKALKTSFGCSEKIKNKVNIKIPYRK</sequence>
<organism evidence="8 9">
    <name type="scientific">Strongyloides venezuelensis</name>
    <name type="common">Threadworm</name>
    <dbReference type="NCBI Taxonomy" id="75913"/>
    <lineage>
        <taxon>Eukaryota</taxon>
        <taxon>Metazoa</taxon>
        <taxon>Ecdysozoa</taxon>
        <taxon>Nematoda</taxon>
        <taxon>Chromadorea</taxon>
        <taxon>Rhabditida</taxon>
        <taxon>Tylenchina</taxon>
        <taxon>Panagrolaimomorpha</taxon>
        <taxon>Strongyloidoidea</taxon>
        <taxon>Strongyloididae</taxon>
        <taxon>Strongyloides</taxon>
    </lineage>
</organism>
<keyword evidence="3 6" id="KW-0812">Transmembrane</keyword>
<evidence type="ECO:0000256" key="3">
    <source>
        <dbReference type="ARBA" id="ARBA00022692"/>
    </source>
</evidence>